<reference evidence="1" key="2">
    <citation type="journal article" date="2015" name="Fish Shellfish Immunol.">
        <title>Early steps in the European eel (Anguilla anguilla)-Vibrio vulnificus interaction in the gills: Role of the RtxA13 toxin.</title>
        <authorList>
            <person name="Callol A."/>
            <person name="Pajuelo D."/>
            <person name="Ebbesson L."/>
            <person name="Teles M."/>
            <person name="MacKenzie S."/>
            <person name="Amaro C."/>
        </authorList>
    </citation>
    <scope>NUCLEOTIDE SEQUENCE</scope>
</reference>
<proteinExistence type="predicted"/>
<organism evidence="1">
    <name type="scientific">Anguilla anguilla</name>
    <name type="common">European freshwater eel</name>
    <name type="synonym">Muraena anguilla</name>
    <dbReference type="NCBI Taxonomy" id="7936"/>
    <lineage>
        <taxon>Eukaryota</taxon>
        <taxon>Metazoa</taxon>
        <taxon>Chordata</taxon>
        <taxon>Craniata</taxon>
        <taxon>Vertebrata</taxon>
        <taxon>Euteleostomi</taxon>
        <taxon>Actinopterygii</taxon>
        <taxon>Neopterygii</taxon>
        <taxon>Teleostei</taxon>
        <taxon>Anguilliformes</taxon>
        <taxon>Anguillidae</taxon>
        <taxon>Anguilla</taxon>
    </lineage>
</organism>
<dbReference type="EMBL" id="GBXM01010006">
    <property type="protein sequence ID" value="JAH98571.1"/>
    <property type="molecule type" value="Transcribed_RNA"/>
</dbReference>
<dbReference type="AlphaFoldDB" id="A0A0E9X7X8"/>
<name>A0A0E9X7X8_ANGAN</name>
<evidence type="ECO:0000313" key="1">
    <source>
        <dbReference type="EMBL" id="JAH98571.1"/>
    </source>
</evidence>
<sequence>MTRQFNRIICASCIVSNMLVLNLKMNCEFY</sequence>
<accession>A0A0E9X7X8</accession>
<reference evidence="1" key="1">
    <citation type="submission" date="2014-11" db="EMBL/GenBank/DDBJ databases">
        <authorList>
            <person name="Amaro Gonzalez C."/>
        </authorList>
    </citation>
    <scope>NUCLEOTIDE SEQUENCE</scope>
</reference>
<protein>
    <submittedName>
        <fullName evidence="1">Uncharacterized protein</fullName>
    </submittedName>
</protein>